<reference evidence="1" key="1">
    <citation type="submission" date="2015-12" db="EMBL/GenBank/DDBJ databases">
        <title>Update maize B73 reference genome by single molecule sequencing technologies.</title>
        <authorList>
            <consortium name="Maize Genome Sequencing Project"/>
            <person name="Ware D."/>
        </authorList>
    </citation>
    <scope>NUCLEOTIDE SEQUENCE</scope>
    <source>
        <tissue evidence="1">Seedling</tissue>
    </source>
</reference>
<dbReference type="GO" id="GO:0016787">
    <property type="term" value="F:hydrolase activity"/>
    <property type="evidence" value="ECO:0007669"/>
    <property type="project" value="UniProtKB-KW"/>
</dbReference>
<sequence>MVDDAAVANCPNCTLHVQFKASATNSDPLSNCSFSPFGFQLVMSLHSSVCLQLMQHWCWLASFRGQDKATVPSALA</sequence>
<organism evidence="1">
    <name type="scientific">Zea mays</name>
    <name type="common">Maize</name>
    <dbReference type="NCBI Taxonomy" id="4577"/>
    <lineage>
        <taxon>Eukaryota</taxon>
        <taxon>Viridiplantae</taxon>
        <taxon>Streptophyta</taxon>
        <taxon>Embryophyta</taxon>
        <taxon>Tracheophyta</taxon>
        <taxon>Spermatophyta</taxon>
        <taxon>Magnoliopsida</taxon>
        <taxon>Liliopsida</taxon>
        <taxon>Poales</taxon>
        <taxon>Poaceae</taxon>
        <taxon>PACMAD clade</taxon>
        <taxon>Panicoideae</taxon>
        <taxon>Andropogonodae</taxon>
        <taxon>Andropogoneae</taxon>
        <taxon>Tripsacinae</taxon>
        <taxon>Zea</taxon>
    </lineage>
</organism>
<proteinExistence type="predicted"/>
<name>A0A1D6Q2F2_MAIZE</name>
<keyword evidence="1" id="KW-0378">Hydrolase</keyword>
<protein>
    <submittedName>
        <fullName evidence="1">Nudix hydrolase 13 mitochondrial</fullName>
    </submittedName>
</protein>
<accession>A0A1D6Q2F2</accession>
<gene>
    <name evidence="1" type="ORF">ZEAMMB73_Zm00001d050600</name>
</gene>
<dbReference type="AlphaFoldDB" id="A0A1D6Q2F2"/>
<dbReference type="EMBL" id="CM000780">
    <property type="protein sequence ID" value="AQK52766.1"/>
    <property type="molecule type" value="Genomic_DNA"/>
</dbReference>
<evidence type="ECO:0000313" key="1">
    <source>
        <dbReference type="EMBL" id="AQK52766.1"/>
    </source>
</evidence>